<dbReference type="Proteomes" id="UP000217431">
    <property type="component" value="Chromosome I"/>
</dbReference>
<protein>
    <recommendedName>
        <fullName evidence="2">Endonuclease/exonuclease/phosphatase domain-containing protein</fullName>
    </recommendedName>
</protein>
<dbReference type="EMBL" id="AP014597">
    <property type="protein sequence ID" value="BAU16551.1"/>
    <property type="molecule type" value="Genomic_DNA"/>
</dbReference>
<gene>
    <name evidence="3" type="ORF">PIOMA14_I_0042</name>
</gene>
<dbReference type="GO" id="GO:0003824">
    <property type="term" value="F:catalytic activity"/>
    <property type="evidence" value="ECO:0007669"/>
    <property type="project" value="InterPro"/>
</dbReference>
<dbReference type="SUPFAM" id="SSF56219">
    <property type="entry name" value="DNase I-like"/>
    <property type="match status" value="1"/>
</dbReference>
<sequence length="324" mass="36961">MKHLWLLFLCLLPCALVAQERLRIVEWNVENLFDTEHDSKKNDLEFTPNSPRHWTLTKYWEKLNKVGQGIISCGEDSARTYLPDLIGLCEVENDSTMIYLTQRSLLRKARYQYIMTASNDERGIDVALLYSPFTFRIMKADTIRIPPLKEMKPTRDILHVMGELVNGDTLHVILVHAPSRSGGAIFSEPFRIHVATQLCNTIDSIKATARNAKIVAMGDFNDYADDKSLQKIYEHGMTNISCNATGRNGAKGTYRYQGEWGSLDQILVSTNLVPKVQQCKINDAPFLLEEDTKYGGVKPRRFYNGMRYNGGFSDHLPLVFDLLY</sequence>
<feature type="signal peptide" evidence="1">
    <location>
        <begin position="1"/>
        <end position="18"/>
    </location>
</feature>
<evidence type="ECO:0000313" key="4">
    <source>
        <dbReference type="Proteomes" id="UP000217431"/>
    </source>
</evidence>
<proteinExistence type="predicted"/>
<dbReference type="InterPro" id="IPR005135">
    <property type="entry name" value="Endo/exonuclease/phosphatase"/>
</dbReference>
<organism evidence="3 4">
    <name type="scientific">Prevotella intermedia</name>
    <dbReference type="NCBI Taxonomy" id="28131"/>
    <lineage>
        <taxon>Bacteria</taxon>
        <taxon>Pseudomonadati</taxon>
        <taxon>Bacteroidota</taxon>
        <taxon>Bacteroidia</taxon>
        <taxon>Bacteroidales</taxon>
        <taxon>Prevotellaceae</taxon>
        <taxon>Prevotella</taxon>
    </lineage>
</organism>
<feature type="chain" id="PRO_5006619671" description="Endonuclease/exonuclease/phosphatase domain-containing protein" evidence="1">
    <location>
        <begin position="19"/>
        <end position="324"/>
    </location>
</feature>
<feature type="domain" description="Endonuclease/exonuclease/phosphatase" evidence="2">
    <location>
        <begin position="24"/>
        <end position="321"/>
    </location>
</feature>
<reference evidence="3 4" key="1">
    <citation type="journal article" date="2016" name="DNA Res.">
        <title>The complete genome sequencing of Prevotella intermedia strain OMA14 and a subsequent fine-scale, intra-species genomic comparison reveal an unusual amplification of conjugative and mobile transposons and identify a novel Prevotella-lineage-specific repeat.</title>
        <authorList>
            <person name="Naito M."/>
            <person name="Ogura Y."/>
            <person name="Itoh T."/>
            <person name="Shoji M."/>
            <person name="Okamoto M."/>
            <person name="Hayashi T."/>
            <person name="Nakayama K."/>
        </authorList>
    </citation>
    <scope>NUCLEOTIDE SEQUENCE [LARGE SCALE GENOMIC DNA]</scope>
    <source>
        <strain evidence="3 4">OMA14</strain>
    </source>
</reference>
<accession>A0A0S3UGP4</accession>
<dbReference type="AlphaFoldDB" id="A0A0S3UGP4"/>
<dbReference type="RefSeq" id="WP_096404726.1">
    <property type="nucleotide sequence ID" value="NZ_AP014597.1"/>
</dbReference>
<dbReference type="Gene3D" id="3.60.10.10">
    <property type="entry name" value="Endonuclease/exonuclease/phosphatase"/>
    <property type="match status" value="1"/>
</dbReference>
<name>A0A0S3UGP4_PREIN</name>
<dbReference type="Pfam" id="PF19580">
    <property type="entry name" value="Exo_endo_phos_3"/>
    <property type="match status" value="1"/>
</dbReference>
<evidence type="ECO:0000313" key="3">
    <source>
        <dbReference type="EMBL" id="BAU16551.1"/>
    </source>
</evidence>
<keyword evidence="1" id="KW-0732">Signal</keyword>
<dbReference type="STRING" id="28131.BWX40_07520"/>
<dbReference type="PANTHER" id="PTHR42834">
    <property type="entry name" value="ENDONUCLEASE/EXONUCLEASE/PHOSPHATASE FAMILY PROTEIN (AFU_ORTHOLOGUE AFUA_3G09210)"/>
    <property type="match status" value="1"/>
</dbReference>
<evidence type="ECO:0000259" key="2">
    <source>
        <dbReference type="Pfam" id="PF19580"/>
    </source>
</evidence>
<dbReference type="PANTHER" id="PTHR42834:SF1">
    <property type="entry name" value="ENDONUCLEASE_EXONUCLEASE_PHOSPHATASE FAMILY PROTEIN (AFU_ORTHOLOGUE AFUA_3G09210)"/>
    <property type="match status" value="1"/>
</dbReference>
<dbReference type="InterPro" id="IPR036691">
    <property type="entry name" value="Endo/exonu/phosph_ase_sf"/>
</dbReference>
<evidence type="ECO:0000256" key="1">
    <source>
        <dbReference type="SAM" id="SignalP"/>
    </source>
</evidence>